<keyword evidence="2" id="KW-1185">Reference proteome</keyword>
<accession>A0ACC0LU90</accession>
<gene>
    <name evidence="1" type="ORF">RHMOL_Rhmol11G0170500</name>
</gene>
<dbReference type="EMBL" id="CM046398">
    <property type="protein sequence ID" value="KAI8531882.1"/>
    <property type="molecule type" value="Genomic_DNA"/>
</dbReference>
<dbReference type="Proteomes" id="UP001062846">
    <property type="component" value="Chromosome 11"/>
</dbReference>
<evidence type="ECO:0000313" key="1">
    <source>
        <dbReference type="EMBL" id="KAI8531882.1"/>
    </source>
</evidence>
<comment type="caution">
    <text evidence="1">The sequence shown here is derived from an EMBL/GenBank/DDBJ whole genome shotgun (WGS) entry which is preliminary data.</text>
</comment>
<sequence length="119" mass="12896">MNGVWVENDRLFVKEACFGYSDEKPKVKLSKYQDGKQLMSKERENSYSFLRTGEVAEKGGGVKFGSSVSSGEVIVNGRGVELGPTSGFDRSFIQALKGESSKPGPEQSIKMLVKPVGNG</sequence>
<evidence type="ECO:0000313" key="2">
    <source>
        <dbReference type="Proteomes" id="UP001062846"/>
    </source>
</evidence>
<reference evidence="1" key="1">
    <citation type="submission" date="2022-02" db="EMBL/GenBank/DDBJ databases">
        <title>Plant Genome Project.</title>
        <authorList>
            <person name="Zhang R.-G."/>
        </authorList>
    </citation>
    <scope>NUCLEOTIDE SEQUENCE</scope>
    <source>
        <strain evidence="1">AT1</strain>
    </source>
</reference>
<name>A0ACC0LU90_RHOML</name>
<proteinExistence type="predicted"/>
<protein>
    <submittedName>
        <fullName evidence="1">Uncharacterized protein</fullName>
    </submittedName>
</protein>
<organism evidence="1 2">
    <name type="scientific">Rhododendron molle</name>
    <name type="common">Chinese azalea</name>
    <name type="synonym">Azalea mollis</name>
    <dbReference type="NCBI Taxonomy" id="49168"/>
    <lineage>
        <taxon>Eukaryota</taxon>
        <taxon>Viridiplantae</taxon>
        <taxon>Streptophyta</taxon>
        <taxon>Embryophyta</taxon>
        <taxon>Tracheophyta</taxon>
        <taxon>Spermatophyta</taxon>
        <taxon>Magnoliopsida</taxon>
        <taxon>eudicotyledons</taxon>
        <taxon>Gunneridae</taxon>
        <taxon>Pentapetalae</taxon>
        <taxon>asterids</taxon>
        <taxon>Ericales</taxon>
        <taxon>Ericaceae</taxon>
        <taxon>Ericoideae</taxon>
        <taxon>Rhodoreae</taxon>
        <taxon>Rhododendron</taxon>
    </lineage>
</organism>